<evidence type="ECO:0000259" key="10">
    <source>
        <dbReference type="Pfam" id="PF19886"/>
    </source>
</evidence>
<dbReference type="FunFam" id="3.90.780.10:FF:000004">
    <property type="entry name" value="UDP-sugar hydrolase, putative"/>
    <property type="match status" value="1"/>
</dbReference>
<comment type="subcellular location">
    <subcellularLocation>
        <location evidence="1">Secreted</location>
    </subcellularLocation>
</comment>
<gene>
    <name evidence="12" type="ORF">D1970_07250</name>
</gene>
<feature type="chain" id="PRO_5017427544" description="Multifunctional nuclease/2',3'-cyclic-nucleotide 2'-phosphodiesterase/5'-nucleotidase/3'-nucleotidase" evidence="6">
    <location>
        <begin position="32"/>
        <end position="1394"/>
    </location>
</feature>
<evidence type="ECO:0000256" key="2">
    <source>
        <dbReference type="ARBA" id="ARBA00022525"/>
    </source>
</evidence>
<dbReference type="InterPro" id="IPR054470">
    <property type="entry name" value="FIMAH_dom"/>
</dbReference>
<evidence type="ECO:0000313" key="12">
    <source>
        <dbReference type="EMBL" id="RID86314.1"/>
    </source>
</evidence>
<accession>A0A398B9V1</accession>
<evidence type="ECO:0000256" key="5">
    <source>
        <dbReference type="PROSITE-ProRule" id="PRU00591"/>
    </source>
</evidence>
<evidence type="ECO:0000259" key="11">
    <source>
        <dbReference type="Pfam" id="PF22888"/>
    </source>
</evidence>
<evidence type="ECO:0008006" key="14">
    <source>
        <dbReference type="Google" id="ProtNLM"/>
    </source>
</evidence>
<dbReference type="Pfam" id="PF02872">
    <property type="entry name" value="5_nucleotid_C"/>
    <property type="match status" value="1"/>
</dbReference>
<dbReference type="InterPro" id="IPR006146">
    <property type="entry name" value="5'-Nucleotdase_CS"/>
</dbReference>
<dbReference type="EMBL" id="QWVT01000013">
    <property type="protein sequence ID" value="RID86314.1"/>
    <property type="molecule type" value="Genomic_DNA"/>
</dbReference>
<evidence type="ECO:0000259" key="9">
    <source>
        <dbReference type="Pfam" id="PF19580"/>
    </source>
</evidence>
<dbReference type="InterPro" id="IPR018337">
    <property type="entry name" value="Cell_wall/Cho-bd_repeat"/>
</dbReference>
<dbReference type="GO" id="GO:0000166">
    <property type="term" value="F:nucleotide binding"/>
    <property type="evidence" value="ECO:0007669"/>
    <property type="project" value="InterPro"/>
</dbReference>
<feature type="signal peptide" evidence="6">
    <location>
        <begin position="1"/>
        <end position="31"/>
    </location>
</feature>
<dbReference type="InterPro" id="IPR029052">
    <property type="entry name" value="Metallo-depent_PP-like"/>
</dbReference>
<dbReference type="InterPro" id="IPR036907">
    <property type="entry name" value="5'-Nucleotdase_C_sf"/>
</dbReference>
<keyword evidence="13" id="KW-1185">Reference proteome</keyword>
<dbReference type="PROSITE" id="PS00785">
    <property type="entry name" value="5_NUCLEOTIDASE_1"/>
    <property type="match status" value="1"/>
</dbReference>
<dbReference type="Gene3D" id="3.60.10.10">
    <property type="entry name" value="Endonuclease/exonuclease/phosphatase"/>
    <property type="match status" value="1"/>
</dbReference>
<dbReference type="InterPro" id="IPR006179">
    <property type="entry name" value="5_nucleotidase/apyrase"/>
</dbReference>
<feature type="domain" description="Endonuclease/exonuclease/phosphatase" evidence="9">
    <location>
        <begin position="550"/>
        <end position="691"/>
    </location>
</feature>
<dbReference type="Pfam" id="PF22888">
    <property type="entry name" value="FIMAH"/>
    <property type="match status" value="1"/>
</dbReference>
<keyword evidence="2" id="KW-0964">Secreted</keyword>
<evidence type="ECO:0000313" key="13">
    <source>
        <dbReference type="Proteomes" id="UP000265816"/>
    </source>
</evidence>
<dbReference type="SUPFAM" id="SSF56300">
    <property type="entry name" value="Metallo-dependent phosphatases"/>
    <property type="match status" value="1"/>
</dbReference>
<dbReference type="GO" id="GO:0016788">
    <property type="term" value="F:hydrolase activity, acting on ester bonds"/>
    <property type="evidence" value="ECO:0007669"/>
    <property type="project" value="InterPro"/>
</dbReference>
<dbReference type="PANTHER" id="PTHR42834:SF1">
    <property type="entry name" value="ENDONUCLEASE_EXONUCLEASE_PHOSPHATASE FAMILY PROTEIN (AFU_ORTHOLOGUE AFUA_3G09210)"/>
    <property type="match status" value="1"/>
</dbReference>
<feature type="domain" description="5'-Nucleotidase C-terminal" evidence="8">
    <location>
        <begin position="1013"/>
        <end position="1173"/>
    </location>
</feature>
<reference evidence="12 13" key="1">
    <citation type="submission" date="2018-08" db="EMBL/GenBank/DDBJ databases">
        <title>Bacillus jemisoniae sp. nov., Bacillus chryseoplanitiae sp. nov., Bacillus resnikiae sp. nov., and Bacillus frankliniae sp. nov., isolated from Viking spacecraft and associated surfaces.</title>
        <authorList>
            <person name="Seuylemezian A."/>
            <person name="Vaishampayan P."/>
        </authorList>
    </citation>
    <scope>NUCLEOTIDE SEQUENCE [LARGE SCALE GENOMIC DNA]</scope>
    <source>
        <strain evidence="12 13">JJ-247</strain>
    </source>
</reference>
<dbReference type="InterPro" id="IPR008334">
    <property type="entry name" value="5'-Nucleotdase_C"/>
</dbReference>
<organism evidence="12 13">
    <name type="scientific">Mesobacillus zeae</name>
    <dbReference type="NCBI Taxonomy" id="1917180"/>
    <lineage>
        <taxon>Bacteria</taxon>
        <taxon>Bacillati</taxon>
        <taxon>Bacillota</taxon>
        <taxon>Bacilli</taxon>
        <taxon>Bacillales</taxon>
        <taxon>Bacillaceae</taxon>
        <taxon>Mesobacillus</taxon>
    </lineage>
</organism>
<dbReference type="PRINTS" id="PR01607">
    <property type="entry name" value="APYRASEFAMLY"/>
</dbReference>
<dbReference type="Gene3D" id="3.60.21.10">
    <property type="match status" value="1"/>
</dbReference>
<dbReference type="SUPFAM" id="SSF69360">
    <property type="entry name" value="Cell wall binding repeat"/>
    <property type="match status" value="1"/>
</dbReference>
<dbReference type="InterPro" id="IPR036691">
    <property type="entry name" value="Endo/exonu/phosph_ase_sf"/>
</dbReference>
<dbReference type="Pfam" id="PF19580">
    <property type="entry name" value="Exo_endo_phos_3"/>
    <property type="match status" value="1"/>
</dbReference>
<evidence type="ECO:0000259" key="7">
    <source>
        <dbReference type="Pfam" id="PF00149"/>
    </source>
</evidence>
<evidence type="ECO:0000256" key="6">
    <source>
        <dbReference type="SAM" id="SignalP"/>
    </source>
</evidence>
<dbReference type="GO" id="GO:0005576">
    <property type="term" value="C:extracellular region"/>
    <property type="evidence" value="ECO:0007669"/>
    <property type="project" value="UniProtKB-SubCell"/>
</dbReference>
<dbReference type="PANTHER" id="PTHR42834">
    <property type="entry name" value="ENDONUCLEASE/EXONUCLEASE/PHOSPHATASE FAMILY PROTEIN (AFU_ORTHOLOGUE AFUA_3G09210)"/>
    <property type="match status" value="1"/>
</dbReference>
<dbReference type="Proteomes" id="UP000265816">
    <property type="component" value="Unassembled WGS sequence"/>
</dbReference>
<dbReference type="SUPFAM" id="SSF56219">
    <property type="entry name" value="DNase I-like"/>
    <property type="match status" value="1"/>
</dbReference>
<dbReference type="Pfam" id="PF00149">
    <property type="entry name" value="Metallophos"/>
    <property type="match status" value="1"/>
</dbReference>
<dbReference type="SUPFAM" id="SSF55816">
    <property type="entry name" value="5'-nucleotidase (syn. UDP-sugar hydrolase), C-terminal domain"/>
    <property type="match status" value="1"/>
</dbReference>
<feature type="domain" description="Calcineurin-like phosphoesterase" evidence="7">
    <location>
        <begin position="729"/>
        <end position="936"/>
    </location>
</feature>
<dbReference type="InterPro" id="IPR045939">
    <property type="entry name" value="YhcR_N"/>
</dbReference>
<proteinExistence type="predicted"/>
<dbReference type="RefSeq" id="WP_119112220.1">
    <property type="nucleotide sequence ID" value="NZ_CBCSEO010000004.1"/>
</dbReference>
<dbReference type="Pfam" id="PF19886">
    <property type="entry name" value="DUF6359"/>
    <property type="match status" value="1"/>
</dbReference>
<keyword evidence="3 6" id="KW-0732">Signal</keyword>
<dbReference type="CDD" id="cd04486">
    <property type="entry name" value="YhcR_OBF_like"/>
    <property type="match status" value="1"/>
</dbReference>
<dbReference type="Gene3D" id="3.90.780.10">
    <property type="entry name" value="5'-Nucleotidase, C-terminal domain"/>
    <property type="match status" value="1"/>
</dbReference>
<dbReference type="InterPro" id="IPR005135">
    <property type="entry name" value="Endo/exonuclease/phosphatase"/>
</dbReference>
<evidence type="ECO:0000256" key="3">
    <source>
        <dbReference type="ARBA" id="ARBA00022729"/>
    </source>
</evidence>
<feature type="repeat" description="Cell wall-binding" evidence="5">
    <location>
        <begin position="1219"/>
        <end position="1238"/>
    </location>
</feature>
<evidence type="ECO:0000256" key="1">
    <source>
        <dbReference type="ARBA" id="ARBA00004613"/>
    </source>
</evidence>
<dbReference type="GO" id="GO:0046872">
    <property type="term" value="F:metal ion binding"/>
    <property type="evidence" value="ECO:0007669"/>
    <property type="project" value="InterPro"/>
</dbReference>
<dbReference type="OrthoDB" id="9801679at2"/>
<name>A0A398B9V1_9BACI</name>
<dbReference type="InterPro" id="IPR004843">
    <property type="entry name" value="Calcineurin-like_PHP"/>
</dbReference>
<sequence length="1394" mass="150760">MRIRKNPFFILAAVLMLLVNCVLPFASSASAAETITVAQAIASNTGTASVKGYIVAYTTSGPTYKFTEPFNDDTNFAIADSPGETDKTKILPVQLPASFRAQFGLNTNPGNIGKSVTVTGTLTSYFGAPGLKAPTAVTFADGGQEPTDPPATGVEGLKIHDIQGQGHASPYAGQNVKGVEGIVTKVADANNFYMQEANPDDNAKTSEGVLVYKPSHGLKQGDSVSVTGQVKEWILDGYNDKLQTDLAVTEINAQNGAITKAASGQPLPAPVIIGKDVIPPAAITDNDQFAQFDPEQDGIDFYESLEGMRVAVENPTAVGPQKYGEVPVIAGRVDGKPYTTPGGISITKDNFNPERLHLLFGNRDFVTKTGDKFDGTVTGVMSYSFQNFKILTDEAQLPPLVASNYQREVSDIAKTEDKLTIATYNMENYTAANAEKTNKIAESIVHNLNSPDILGLVEVQDNDGTGTGETDASKNYEALIDAIKANGGPAYDWTDIAPENNKDGGAPNGNIRVGFIYNPERAKLADAMKGTATQAVGYENGSLTVNPGRIDPANPAFSSSRKPLAAEFEFNGEEVIVIANHFNSKGGDQPIFGKNQPPKLGSEAQRMEIAKAVNGFVGDVLSKNEDANIVALGDLNDFEFSNPLNALKGDDLDNLVDKVPLPERFTYNYQGNSQVLDHLLVSKNLSEKAAVDIVHINSPFMEAHGRVSDHDPVLAQLDFEEGPFTLSMMHTNDSHANVEQYPKLVTAVNETRAAKPDSLLLDAGDVFSGTLYFNQYEGLADLEFLNSLGYDAMTFGNHEFDKDSNVLANFIKKMKFPMVSANVNITKDTVLGPLFKEEVATNPEGGAVYPAIVKKVDGEKVAIFGLTTEDTTFLASPSKDIIFENAAEKAQSTVSMLEDQGIDKIVALSHLGYGSDKELANKIDGIDIIVGGHTHTKLDKPVIVEKAEPTVIVQANEYLKYLGVLDVTFDDAGVVTVSDGKLLDLAKFAEDPAAKARVNELKAPLDELKNKIVGRSDVFLNGERADIRTKETNLGNLIADAMVEKANESVPTTIGMQNGGGIRASIPAGDVSLGQVLTVMPFANQLVTLNLTGEEIWQALEHSVSEVERAQGKFMHVSGLKFSYDPAKPAYDRVWKVEVKTGNGYEPIDPAKSYNVATNAFVADGGDGFTVFKKAKDEGRIKELYVVDYELISSYLTNNNPVAPSVEGRIATGEEPPQYTGWVELDGQWYYYNDNGVRKFGWLELDGKKYYLDPAYDGARAEGWTEIDGNSYYFDPKTGAMATGFVTIDGKNYYFDEATGILKTVKGVMAGLSDSMESYLDSDDINGPIASKLSNTLRQADHHYSKGKTRETINFLEKFTVQIHLKPGYVSKEAKQSLTSQTQLLIQMLRKGAQ</sequence>
<dbReference type="Gene3D" id="2.10.270.10">
    <property type="entry name" value="Cholin Binding"/>
    <property type="match status" value="2"/>
</dbReference>
<feature type="domain" description="Endonuclease YhcR N-terminal" evidence="10">
    <location>
        <begin position="35"/>
        <end position="139"/>
    </location>
</feature>
<dbReference type="Pfam" id="PF19127">
    <property type="entry name" value="Choline_bind_3"/>
    <property type="match status" value="2"/>
</dbReference>
<evidence type="ECO:0000259" key="8">
    <source>
        <dbReference type="Pfam" id="PF02872"/>
    </source>
</evidence>
<evidence type="ECO:0000256" key="4">
    <source>
        <dbReference type="ARBA" id="ARBA00022737"/>
    </source>
</evidence>
<feature type="domain" description="FIMAH" evidence="11">
    <location>
        <begin position="1310"/>
        <end position="1387"/>
    </location>
</feature>
<comment type="caution">
    <text evidence="12">The sequence shown here is derived from an EMBL/GenBank/DDBJ whole genome shotgun (WGS) entry which is preliminary data.</text>
</comment>
<dbReference type="GO" id="GO:0009166">
    <property type="term" value="P:nucleotide catabolic process"/>
    <property type="evidence" value="ECO:0007669"/>
    <property type="project" value="InterPro"/>
</dbReference>
<dbReference type="PROSITE" id="PS51170">
    <property type="entry name" value="CW"/>
    <property type="match status" value="1"/>
</dbReference>
<keyword evidence="4" id="KW-0677">Repeat</keyword>
<protein>
    <recommendedName>
        <fullName evidence="14">Multifunctional nuclease/2',3'-cyclic-nucleotide 2'-phosphodiesterase/5'-nucleotidase/3'-nucleotidase</fullName>
    </recommendedName>
</protein>